<feature type="domain" description="Reverse transcriptase" evidence="1">
    <location>
        <begin position="1"/>
        <end position="159"/>
    </location>
</feature>
<dbReference type="PROSITE" id="PS50878">
    <property type="entry name" value="RT_POL"/>
    <property type="match status" value="1"/>
</dbReference>
<dbReference type="EMBL" id="CAKOGL010000013">
    <property type="protein sequence ID" value="CAH2094021.1"/>
    <property type="molecule type" value="Genomic_DNA"/>
</dbReference>
<dbReference type="AlphaFoldDB" id="A0AAU9U3D3"/>
<dbReference type="Pfam" id="PF00078">
    <property type="entry name" value="RVT_1"/>
    <property type="match status" value="1"/>
</dbReference>
<accession>A0AAU9U3D3</accession>
<evidence type="ECO:0000313" key="2">
    <source>
        <dbReference type="EMBL" id="CAH2094021.1"/>
    </source>
</evidence>
<evidence type="ECO:0000313" key="3">
    <source>
        <dbReference type="Proteomes" id="UP001153954"/>
    </source>
</evidence>
<name>A0AAU9U3D3_EUPED</name>
<evidence type="ECO:0000259" key="1">
    <source>
        <dbReference type="PROSITE" id="PS50878"/>
    </source>
</evidence>
<dbReference type="PANTHER" id="PTHR19446">
    <property type="entry name" value="REVERSE TRANSCRIPTASES"/>
    <property type="match status" value="1"/>
</dbReference>
<proteinExistence type="predicted"/>
<sequence length="159" mass="18063">MERTVNNRLLTYLEDNDLLSDRQYGFRQRRSTGNLLVYATHLWGEALEKYGEALAVALDISKAFDKVWHDGLIAKFPAYDIPTSLCTWISDFLRERSIRVVVDGCSSDLLTINAGVPHGSVLSATLFLLHINDLLKPGIFRYADDSTVAERYFFSARTR</sequence>
<dbReference type="InterPro" id="IPR043502">
    <property type="entry name" value="DNA/RNA_pol_sf"/>
</dbReference>
<dbReference type="InterPro" id="IPR000477">
    <property type="entry name" value="RT_dom"/>
</dbReference>
<protein>
    <recommendedName>
        <fullName evidence="1">Reverse transcriptase domain-containing protein</fullName>
    </recommendedName>
</protein>
<dbReference type="Proteomes" id="UP001153954">
    <property type="component" value="Unassembled WGS sequence"/>
</dbReference>
<gene>
    <name evidence="2" type="ORF">EEDITHA_LOCUS9626</name>
</gene>
<dbReference type="GO" id="GO:0071897">
    <property type="term" value="P:DNA biosynthetic process"/>
    <property type="evidence" value="ECO:0007669"/>
    <property type="project" value="UniProtKB-ARBA"/>
</dbReference>
<reference evidence="2" key="1">
    <citation type="submission" date="2022-03" db="EMBL/GenBank/DDBJ databases">
        <authorList>
            <person name="Tunstrom K."/>
        </authorList>
    </citation>
    <scope>NUCLEOTIDE SEQUENCE</scope>
</reference>
<organism evidence="2 3">
    <name type="scientific">Euphydryas editha</name>
    <name type="common">Edith's checkerspot</name>
    <dbReference type="NCBI Taxonomy" id="104508"/>
    <lineage>
        <taxon>Eukaryota</taxon>
        <taxon>Metazoa</taxon>
        <taxon>Ecdysozoa</taxon>
        <taxon>Arthropoda</taxon>
        <taxon>Hexapoda</taxon>
        <taxon>Insecta</taxon>
        <taxon>Pterygota</taxon>
        <taxon>Neoptera</taxon>
        <taxon>Endopterygota</taxon>
        <taxon>Lepidoptera</taxon>
        <taxon>Glossata</taxon>
        <taxon>Ditrysia</taxon>
        <taxon>Papilionoidea</taxon>
        <taxon>Nymphalidae</taxon>
        <taxon>Nymphalinae</taxon>
        <taxon>Euphydryas</taxon>
    </lineage>
</organism>
<dbReference type="SUPFAM" id="SSF56672">
    <property type="entry name" value="DNA/RNA polymerases"/>
    <property type="match status" value="1"/>
</dbReference>
<comment type="caution">
    <text evidence="2">The sequence shown here is derived from an EMBL/GenBank/DDBJ whole genome shotgun (WGS) entry which is preliminary data.</text>
</comment>
<keyword evidence="3" id="KW-1185">Reference proteome</keyword>